<feature type="compositionally biased region" description="Polar residues" evidence="1">
    <location>
        <begin position="59"/>
        <end position="68"/>
    </location>
</feature>
<protein>
    <submittedName>
        <fullName evidence="2">Spore germination protein</fullName>
    </submittedName>
</protein>
<dbReference type="Proteomes" id="UP001595755">
    <property type="component" value="Unassembled WGS sequence"/>
</dbReference>
<organism evidence="2 3">
    <name type="scientific">Cohnella boryungensis</name>
    <dbReference type="NCBI Taxonomy" id="768479"/>
    <lineage>
        <taxon>Bacteria</taxon>
        <taxon>Bacillati</taxon>
        <taxon>Bacillota</taxon>
        <taxon>Bacilli</taxon>
        <taxon>Bacillales</taxon>
        <taxon>Paenibacillaceae</taxon>
        <taxon>Cohnella</taxon>
    </lineage>
</organism>
<accession>A0ABV8SF80</accession>
<evidence type="ECO:0000256" key="1">
    <source>
        <dbReference type="SAM" id="MobiDB-lite"/>
    </source>
</evidence>
<proteinExistence type="predicted"/>
<name>A0ABV8SF80_9BACL</name>
<dbReference type="PANTHER" id="PTHR37808:SF3">
    <property type="entry name" value="SPORE GERMINATION PROTEIN GERPA-RELATED"/>
    <property type="match status" value="1"/>
</dbReference>
<sequence>MARYIKLPAIVGKIKINSVSQGSSVHIGDTAVINLTSSSKNYGGAASFSPGDSFGGISNNQLSKTNTIDPDLNDSSSSSLV</sequence>
<keyword evidence="3" id="KW-1185">Reference proteome</keyword>
<reference evidence="3" key="1">
    <citation type="journal article" date="2019" name="Int. J. Syst. Evol. Microbiol.">
        <title>The Global Catalogue of Microorganisms (GCM) 10K type strain sequencing project: providing services to taxonomists for standard genome sequencing and annotation.</title>
        <authorList>
            <consortium name="The Broad Institute Genomics Platform"/>
            <consortium name="The Broad Institute Genome Sequencing Center for Infectious Disease"/>
            <person name="Wu L."/>
            <person name="Ma J."/>
        </authorList>
    </citation>
    <scope>NUCLEOTIDE SEQUENCE [LARGE SCALE GENOMIC DNA]</scope>
    <source>
        <strain evidence="3">CGMCC 4.1641</strain>
    </source>
</reference>
<dbReference type="InterPro" id="IPR019618">
    <property type="entry name" value="Spore_germination_GerPA"/>
</dbReference>
<gene>
    <name evidence="2" type="ORF">ACFO1S_19155</name>
</gene>
<evidence type="ECO:0000313" key="2">
    <source>
        <dbReference type="EMBL" id="MFC4305553.1"/>
    </source>
</evidence>
<dbReference type="EMBL" id="JBHSED010000040">
    <property type="protein sequence ID" value="MFC4305553.1"/>
    <property type="molecule type" value="Genomic_DNA"/>
</dbReference>
<comment type="caution">
    <text evidence="2">The sequence shown here is derived from an EMBL/GenBank/DDBJ whole genome shotgun (WGS) entry which is preliminary data.</text>
</comment>
<evidence type="ECO:0000313" key="3">
    <source>
        <dbReference type="Proteomes" id="UP001595755"/>
    </source>
</evidence>
<dbReference type="RefSeq" id="WP_378127357.1">
    <property type="nucleotide sequence ID" value="NZ_JBHSED010000040.1"/>
</dbReference>
<dbReference type="PANTHER" id="PTHR37808">
    <property type="entry name" value="SPORE GERMINATION PROTEIN-LIKE PROTEIN YDZR-RELATED"/>
    <property type="match status" value="1"/>
</dbReference>
<feature type="region of interest" description="Disordered" evidence="1">
    <location>
        <begin position="59"/>
        <end position="81"/>
    </location>
</feature>
<dbReference type="Pfam" id="PF10676">
    <property type="entry name" value="gerPA"/>
    <property type="match status" value="1"/>
</dbReference>